<evidence type="ECO:0000256" key="1">
    <source>
        <dbReference type="SAM" id="MobiDB-lite"/>
    </source>
</evidence>
<dbReference type="EMBL" id="QZWG01000017">
    <property type="protein sequence ID" value="RZB58315.1"/>
    <property type="molecule type" value="Genomic_DNA"/>
</dbReference>
<dbReference type="AlphaFoldDB" id="A0A445GAU1"/>
<reference evidence="2 3" key="1">
    <citation type="submission" date="2018-09" db="EMBL/GenBank/DDBJ databases">
        <title>A high-quality reference genome of wild soybean provides a powerful tool to mine soybean genomes.</title>
        <authorList>
            <person name="Xie M."/>
            <person name="Chung C.Y.L."/>
            <person name="Li M.-W."/>
            <person name="Wong F.-L."/>
            <person name="Chan T.-F."/>
            <person name="Lam H.-M."/>
        </authorList>
    </citation>
    <scope>NUCLEOTIDE SEQUENCE [LARGE SCALE GENOMIC DNA]</scope>
    <source>
        <strain evidence="3">cv. W05</strain>
        <tissue evidence="2">Hypocotyl of etiolated seedlings</tissue>
    </source>
</reference>
<keyword evidence="3" id="KW-1185">Reference proteome</keyword>
<sequence>MEQTNYNDVHCVETIVNVPFSWEHKPGLSKVTTHGHHNGTSMVLQPPPCSSSSSGSGSDHKHKVEEESQILRAVQTSLRISSFRMESQKEEDPFVEAYKKCTRSPFIHQQSNRVQKNIRSRPNIWKYVNFFSCKHSDDVCGNKAVHTYKS</sequence>
<organism evidence="2 3">
    <name type="scientific">Glycine soja</name>
    <name type="common">Wild soybean</name>
    <dbReference type="NCBI Taxonomy" id="3848"/>
    <lineage>
        <taxon>Eukaryota</taxon>
        <taxon>Viridiplantae</taxon>
        <taxon>Streptophyta</taxon>
        <taxon>Embryophyta</taxon>
        <taxon>Tracheophyta</taxon>
        <taxon>Spermatophyta</taxon>
        <taxon>Magnoliopsida</taxon>
        <taxon>eudicotyledons</taxon>
        <taxon>Gunneridae</taxon>
        <taxon>Pentapetalae</taxon>
        <taxon>rosids</taxon>
        <taxon>fabids</taxon>
        <taxon>Fabales</taxon>
        <taxon>Fabaceae</taxon>
        <taxon>Papilionoideae</taxon>
        <taxon>50 kb inversion clade</taxon>
        <taxon>NPAAA clade</taxon>
        <taxon>indigoferoid/millettioid clade</taxon>
        <taxon>Phaseoleae</taxon>
        <taxon>Glycine</taxon>
        <taxon>Glycine subgen. Soja</taxon>
    </lineage>
</organism>
<dbReference type="Proteomes" id="UP000289340">
    <property type="component" value="Chromosome 17"/>
</dbReference>
<name>A0A445GAU1_GLYSO</name>
<dbReference type="PANTHER" id="PTHR33696:SF23">
    <property type="entry name" value="OS03G0674900 PROTEIN"/>
    <property type="match status" value="1"/>
</dbReference>
<protein>
    <submittedName>
        <fullName evidence="2">Uncharacterized protein</fullName>
    </submittedName>
</protein>
<evidence type="ECO:0000313" key="2">
    <source>
        <dbReference type="EMBL" id="RZB58315.1"/>
    </source>
</evidence>
<dbReference type="PANTHER" id="PTHR33696">
    <property type="entry name" value="T22J18.15-RELATED"/>
    <property type="match status" value="1"/>
</dbReference>
<proteinExistence type="predicted"/>
<gene>
    <name evidence="2" type="ORF">D0Y65_046771</name>
</gene>
<feature type="region of interest" description="Disordered" evidence="1">
    <location>
        <begin position="31"/>
        <end position="65"/>
    </location>
</feature>
<comment type="caution">
    <text evidence="2">The sequence shown here is derived from an EMBL/GenBank/DDBJ whole genome shotgun (WGS) entry which is preliminary data.</text>
</comment>
<evidence type="ECO:0000313" key="3">
    <source>
        <dbReference type="Proteomes" id="UP000289340"/>
    </source>
</evidence>
<accession>A0A445GAU1</accession>